<evidence type="ECO:0000313" key="3">
    <source>
        <dbReference type="Proteomes" id="UP001176521"/>
    </source>
</evidence>
<sequence length="1149" mass="124502">MRLGQGFNSYTHDICVDNAVVVDPQRAENVITNDGTTMRILAQKLKKASVWRSFPEYINDGQIATKDTEPVTDPHAERPIDDRDKLFQYTEEPLDGTEDAEEAAPARQESLAEQNAREDEELKQALAAAQKQTEEDKAEAEAAARAAQEPDASQMTSEELDAAQKDADAMAAANKAEDDKEHQAFLAGTQKMASNLLNAKDALDAKGKAIDKKLQARGTGMARKSRRVYKWDREYSVGTSQIVSWTSKFVDKLSEINDDKSGSAAITIKKAGLGGSGDASFVSTDRFLESDLRFYLSVKVINQSICWKDALEFNPIPAVSLKDTQKFNKVFGDSFISGFLEGGELNAVVLMKMHNKGKKSELVAQAKVALTAAAGANIDGQGNVALAMQNIAMNAETTICVTWCGGGSVKGYDEAWTIDSLIATANRFPYLCSQYPQRTYAILTKYTSLRSYIKLLPPQVSPLKYENAALYTNTLMDAYLELGALAKRIQADIAAIQSGVKRFKLEPTRIEDDPEKKSLEAAPSAALRHFKLSKFPAKLEGLDAARRTIREQMNNIVREVDFITDNPGLATQDRGYVFVGPASLQTLLPSVEYKVRKMRTQGLTGERLNKDVGANPKVAEAASATPRLFDQSTSTLSLSALEQIKVADIERADTELAQTTRVSPPVGSASTGEMFCTLDLGLQNPILSEVSLGRQGNRVRALAVTYANGLTLEFGDEMGKYRPFKAPADGKALPDDAKVRYTLSGLSESEQINSATIEVDSVGSDSTVSVIGVRFVTNQGQHLDALVGDEYAKDKKGGTGHFQSHTFEKPITDGYVSGFWGRVLNEDDDDLEDDMEALRMDDESAKITRLGLVWTQAVVREDVFDADQPIKCDAGEVQLDIDGKQSDIAFRRKLTGIPQLLSGLRQLKLKSSAEAGVGFTLEHDADASKVSHVLKLGRQIGQASASWMIAPELEDMDIQCGEVQIATNGREAVHNVELEMPFESGIVPNVLCWVVDFASTGTAVDIKTGIAQGSATALSFDIKITDGAGILDGTAKRDIPTQSITVGWLAHSAVPATGEATFQSGVLEQSRGLGIPSIPPASVTYATKFQVKPAKHFVALSAFKCGVKDGNDPARWAECRVVGSTAERLKLEVIGAPDTVLSAVWVSSL</sequence>
<feature type="compositionally biased region" description="Basic and acidic residues" evidence="1">
    <location>
        <begin position="132"/>
        <end position="142"/>
    </location>
</feature>
<dbReference type="EMBL" id="JAPDMQ010000447">
    <property type="protein sequence ID" value="KAK0524519.1"/>
    <property type="molecule type" value="Genomic_DNA"/>
</dbReference>
<evidence type="ECO:0000313" key="2">
    <source>
        <dbReference type="EMBL" id="KAK0524519.1"/>
    </source>
</evidence>
<keyword evidence="3" id="KW-1185">Reference proteome</keyword>
<organism evidence="2 3">
    <name type="scientific">Tilletia horrida</name>
    <dbReference type="NCBI Taxonomy" id="155126"/>
    <lineage>
        <taxon>Eukaryota</taxon>
        <taxon>Fungi</taxon>
        <taxon>Dikarya</taxon>
        <taxon>Basidiomycota</taxon>
        <taxon>Ustilaginomycotina</taxon>
        <taxon>Exobasidiomycetes</taxon>
        <taxon>Tilletiales</taxon>
        <taxon>Tilletiaceae</taxon>
        <taxon>Tilletia</taxon>
    </lineage>
</organism>
<feature type="compositionally biased region" description="Basic and acidic residues" evidence="1">
    <location>
        <begin position="66"/>
        <end position="86"/>
    </location>
</feature>
<feature type="compositionally biased region" description="Low complexity" evidence="1">
    <location>
        <begin position="143"/>
        <end position="152"/>
    </location>
</feature>
<feature type="compositionally biased region" description="Acidic residues" evidence="1">
    <location>
        <begin position="92"/>
        <end position="102"/>
    </location>
</feature>
<comment type="caution">
    <text evidence="2">The sequence shown here is derived from an EMBL/GenBank/DDBJ whole genome shotgun (WGS) entry which is preliminary data.</text>
</comment>
<feature type="region of interest" description="Disordered" evidence="1">
    <location>
        <begin position="64"/>
        <end position="178"/>
    </location>
</feature>
<proteinExistence type="predicted"/>
<dbReference type="AlphaFoldDB" id="A0AAN6G8J3"/>
<accession>A0AAN6G8J3</accession>
<evidence type="ECO:0000256" key="1">
    <source>
        <dbReference type="SAM" id="MobiDB-lite"/>
    </source>
</evidence>
<reference evidence="2" key="1">
    <citation type="journal article" date="2023" name="PhytoFront">
        <title>Draft Genome Resources of Seven Strains of Tilletia horrida, Causal Agent of Kernel Smut of Rice.</title>
        <authorList>
            <person name="Khanal S."/>
            <person name="Antony Babu S."/>
            <person name="Zhou X.G."/>
        </authorList>
    </citation>
    <scope>NUCLEOTIDE SEQUENCE</scope>
    <source>
        <strain evidence="2">TX3</strain>
    </source>
</reference>
<protein>
    <submittedName>
        <fullName evidence="2">Uncharacterized protein</fullName>
    </submittedName>
</protein>
<dbReference type="Proteomes" id="UP001176521">
    <property type="component" value="Unassembled WGS sequence"/>
</dbReference>
<name>A0AAN6G8J3_9BASI</name>
<gene>
    <name evidence="2" type="ORF">OC842_005810</name>
</gene>